<reference evidence="3 4" key="1">
    <citation type="submission" date="2016-05" db="EMBL/GenBank/DDBJ databases">
        <title>First whole genome sequencing of Entamoeba histolytica HM1:IMSS-clone-6.</title>
        <authorList>
            <person name="Mukherjee Avik.K."/>
            <person name="Izumyama S."/>
            <person name="Nakada-Tsukui K."/>
            <person name="Nozaki T."/>
        </authorList>
    </citation>
    <scope>NUCLEOTIDE SEQUENCE [LARGE SCALE GENOMIC DNA]</scope>
    <source>
        <strain evidence="3 4">HM1:IMSS clone 6</strain>
    </source>
</reference>
<dbReference type="AlphaFoldDB" id="A0A5K1UZ58"/>
<evidence type="ECO:0000313" key="4">
    <source>
        <dbReference type="Proteomes" id="UP000078387"/>
    </source>
</evidence>
<dbReference type="PROSITE" id="PS50021">
    <property type="entry name" value="CH"/>
    <property type="match status" value="1"/>
</dbReference>
<evidence type="ECO:0000313" key="3">
    <source>
        <dbReference type="EMBL" id="GAT95622.1"/>
    </source>
</evidence>
<dbReference type="VEuPathDB" id="AmoebaDB:EHI_188840"/>
<dbReference type="InterPro" id="IPR001715">
    <property type="entry name" value="CH_dom"/>
</dbReference>
<dbReference type="InterPro" id="IPR036872">
    <property type="entry name" value="CH_dom_sf"/>
</dbReference>
<dbReference type="Pfam" id="PF00307">
    <property type="entry name" value="CH"/>
    <property type="match status" value="2"/>
</dbReference>
<protein>
    <recommendedName>
        <fullName evidence="2">Calponin-homology (CH) domain-containing protein</fullName>
    </recommendedName>
</protein>
<dbReference type="VEuPathDB" id="AmoebaDB:EHI8A_124700"/>
<sequence length="392" mass="44395">MTEVILSNTGYRKGDKSPSVWILTKDNIYFYNSYSDVNKKNPLSTINIKSITSNNIKQETSNKFLLQINESTRTTGLYGDYKTLSYWLQAINFVIQDLVQNRQELEFLLSSQIEAPLQSKISPSQSKKETPSLMKSTSVSRKPPPSSISEQQHKEVQSSSHIVSNGNKQLLLDKCPTENLNQKAMRQTVCLEFMENTLGKKIKMSELKEGNLFVELFEKLSQSKLQINPNAIEIVDKIHNIGTIIANTVKLCKVSILIDPMDIVRGNETEIIKFIMLLFESFILNKVKVQKSEGMEGLMMWVNALLDGSGIEVEDFSSTFRDGRAFAYIISKRRPDLLDPKYLSNSSSINYSFVAKALNKCRCKIIPEEVYMDDADESSVIMILTSMMICLG</sequence>
<dbReference type="OMA" id="IMILFES"/>
<organism evidence="3 4">
    <name type="scientific">Entamoeba histolytica</name>
    <dbReference type="NCBI Taxonomy" id="5759"/>
    <lineage>
        <taxon>Eukaryota</taxon>
        <taxon>Amoebozoa</taxon>
        <taxon>Evosea</taxon>
        <taxon>Archamoebae</taxon>
        <taxon>Mastigamoebida</taxon>
        <taxon>Entamoebidae</taxon>
        <taxon>Entamoeba</taxon>
    </lineage>
</organism>
<gene>
    <name evidence="3" type="ORF">CL6EHI_188840</name>
</gene>
<dbReference type="VEuPathDB" id="AmoebaDB:EHI7A_115070"/>
<evidence type="ECO:0000259" key="2">
    <source>
        <dbReference type="PROSITE" id="PS50021"/>
    </source>
</evidence>
<dbReference type="SUPFAM" id="SSF50729">
    <property type="entry name" value="PH domain-like"/>
    <property type="match status" value="1"/>
</dbReference>
<proteinExistence type="predicted"/>
<dbReference type="VEuPathDB" id="AmoebaDB:KM1_201110"/>
<comment type="caution">
    <text evidence="3">The sequence shown here is derived from an EMBL/GenBank/DDBJ whole genome shotgun (WGS) entry which is preliminary data.</text>
</comment>
<feature type="domain" description="Calponin-homology (CH)" evidence="2">
    <location>
        <begin position="292"/>
        <end position="392"/>
    </location>
</feature>
<dbReference type="SUPFAM" id="SSF47576">
    <property type="entry name" value="Calponin-homology domain, CH-domain"/>
    <property type="match status" value="1"/>
</dbReference>
<name>A0A5K1UZ58_ENTHI</name>
<dbReference type="Proteomes" id="UP000078387">
    <property type="component" value="Unassembled WGS sequence"/>
</dbReference>
<dbReference type="VEuPathDB" id="AmoebaDB:EHI5A_125320"/>
<evidence type="ECO:0000256" key="1">
    <source>
        <dbReference type="SAM" id="MobiDB-lite"/>
    </source>
</evidence>
<dbReference type="EMBL" id="BDEQ01000001">
    <property type="protein sequence ID" value="GAT95622.1"/>
    <property type="molecule type" value="Genomic_DNA"/>
</dbReference>
<accession>A0A5K1UZ58</accession>
<feature type="region of interest" description="Disordered" evidence="1">
    <location>
        <begin position="119"/>
        <end position="161"/>
    </location>
</feature>
<dbReference type="Gene3D" id="1.10.418.10">
    <property type="entry name" value="Calponin-like domain"/>
    <property type="match status" value="2"/>
</dbReference>